<evidence type="ECO:0000313" key="2">
    <source>
        <dbReference type="EMBL" id="KON63450.1"/>
    </source>
</evidence>
<evidence type="ECO:0000256" key="1">
    <source>
        <dbReference type="SAM" id="MobiDB-lite"/>
    </source>
</evidence>
<dbReference type="PATRIC" id="fig|33995.3.peg.3407"/>
<keyword evidence="3" id="KW-1185">Reference proteome</keyword>
<comment type="caution">
    <text evidence="2">The sequence shown here is derived from an EMBL/GenBank/DDBJ whole genome shotgun (WGS) entry which is preliminary data.</text>
</comment>
<evidence type="ECO:0008006" key="4">
    <source>
        <dbReference type="Google" id="ProtNLM"/>
    </source>
</evidence>
<name>A0A0M0EDY6_KOMEU</name>
<evidence type="ECO:0000313" key="3">
    <source>
        <dbReference type="Proteomes" id="UP000037566"/>
    </source>
</evidence>
<proteinExistence type="predicted"/>
<dbReference type="GeneID" id="85023819"/>
<gene>
    <name evidence="2" type="ORF">KOEU_30760</name>
</gene>
<feature type="compositionally biased region" description="Basic residues" evidence="1">
    <location>
        <begin position="104"/>
        <end position="113"/>
    </location>
</feature>
<dbReference type="STRING" id="33995.KOEU_30760"/>
<accession>A0A0M0EDY6</accession>
<dbReference type="RefSeq" id="WP_007396313.1">
    <property type="nucleotide sequence ID" value="NZ_LHUQ01000029.1"/>
</dbReference>
<dbReference type="AlphaFoldDB" id="A0A0M0EDY6"/>
<organism evidence="2 3">
    <name type="scientific">Komagataeibacter europaeus</name>
    <name type="common">Gluconacetobacter europaeus</name>
    <dbReference type="NCBI Taxonomy" id="33995"/>
    <lineage>
        <taxon>Bacteria</taxon>
        <taxon>Pseudomonadati</taxon>
        <taxon>Pseudomonadota</taxon>
        <taxon>Alphaproteobacteria</taxon>
        <taxon>Acetobacterales</taxon>
        <taxon>Acetobacteraceae</taxon>
        <taxon>Komagataeibacter</taxon>
    </lineage>
</organism>
<dbReference type="OrthoDB" id="361944at2"/>
<sequence length="113" mass="12904">MSAKHTKMDSELLQALRAVEAMPDNQIVTDDEAPEIRDWSHAERGRFYRPRKVQKTVRFDADVVAFFEKDGPGYQTRMNDALREIMNRALRKAPTKTDAGSARSSRRGKTVHA</sequence>
<dbReference type="EMBL" id="LHUQ01000029">
    <property type="protein sequence ID" value="KON63450.1"/>
    <property type="molecule type" value="Genomic_DNA"/>
</dbReference>
<dbReference type="InterPro" id="IPR025528">
    <property type="entry name" value="BrnA_antitoxin"/>
</dbReference>
<reference evidence="2" key="1">
    <citation type="submission" date="2015-08" db="EMBL/GenBank/DDBJ databases">
        <title>Draft genome sequence of Komagataeibacter europaeus CECT 8546 a cellulose producer strain from vinegar produced by the traditional method.</title>
        <authorList>
            <person name="Poehlein A."/>
            <person name="Valera M.J."/>
            <person name="Haack F.S."/>
            <person name="Mas A."/>
            <person name="Daniel R."/>
            <person name="Streit W.R."/>
            <person name="Mateo E."/>
        </authorList>
    </citation>
    <scope>NUCLEOTIDE SEQUENCE [LARGE SCALE GENOMIC DNA]</scope>
    <source>
        <strain evidence="2">CECT 8546</strain>
    </source>
</reference>
<feature type="region of interest" description="Disordered" evidence="1">
    <location>
        <begin position="90"/>
        <end position="113"/>
    </location>
</feature>
<protein>
    <recommendedName>
        <fullName evidence="4">BrnA antitoxin of type II toxin-antitoxin system</fullName>
    </recommendedName>
</protein>
<dbReference type="Proteomes" id="UP000037566">
    <property type="component" value="Unassembled WGS sequence"/>
</dbReference>
<dbReference type="Pfam" id="PF14384">
    <property type="entry name" value="BrnA_antitoxin"/>
    <property type="match status" value="1"/>
</dbReference>